<gene>
    <name evidence="2" type="ORF">J41TS12_35460</name>
</gene>
<comment type="caution">
    <text evidence="2">The sequence shown here is derived from an EMBL/GenBank/DDBJ whole genome shotgun (WGS) entry which is preliminary data.</text>
</comment>
<dbReference type="PANTHER" id="PTHR33121:SF70">
    <property type="entry name" value="SIGNALING PROTEIN YKOW"/>
    <property type="match status" value="1"/>
</dbReference>
<proteinExistence type="predicted"/>
<keyword evidence="3" id="KW-1185">Reference proteome</keyword>
<reference evidence="2 3" key="1">
    <citation type="submission" date="2021-03" db="EMBL/GenBank/DDBJ databases">
        <title>Antimicrobial resistance genes in bacteria isolated from Japanese honey, and their potential for conferring macrolide and lincosamide resistance in the American foulbrood pathogen Paenibacillus larvae.</title>
        <authorList>
            <person name="Okamoto M."/>
            <person name="Kumagai M."/>
            <person name="Kanamori H."/>
            <person name="Takamatsu D."/>
        </authorList>
    </citation>
    <scope>NUCLEOTIDE SEQUENCE [LARGE SCALE GENOMIC DNA]</scope>
    <source>
        <strain evidence="2 3">J41TS12</strain>
    </source>
</reference>
<evidence type="ECO:0000259" key="1">
    <source>
        <dbReference type="PROSITE" id="PS50883"/>
    </source>
</evidence>
<organism evidence="2 3">
    <name type="scientific">Paenibacillus antibioticophila</name>
    <dbReference type="NCBI Taxonomy" id="1274374"/>
    <lineage>
        <taxon>Bacteria</taxon>
        <taxon>Bacillati</taxon>
        <taxon>Bacillota</taxon>
        <taxon>Bacilli</taxon>
        <taxon>Bacillales</taxon>
        <taxon>Paenibacillaceae</taxon>
        <taxon>Paenibacillus</taxon>
    </lineage>
</organism>
<dbReference type="Gene3D" id="3.20.20.450">
    <property type="entry name" value="EAL domain"/>
    <property type="match status" value="1"/>
</dbReference>
<protein>
    <recommendedName>
        <fullName evidence="1">EAL domain-containing protein</fullName>
    </recommendedName>
</protein>
<dbReference type="PROSITE" id="PS50883">
    <property type="entry name" value="EAL"/>
    <property type="match status" value="1"/>
</dbReference>
<dbReference type="SUPFAM" id="SSF141868">
    <property type="entry name" value="EAL domain-like"/>
    <property type="match status" value="1"/>
</dbReference>
<accession>A0A919XXG9</accession>
<dbReference type="InterPro" id="IPR001633">
    <property type="entry name" value="EAL_dom"/>
</dbReference>
<dbReference type="EMBL" id="BORR01000014">
    <property type="protein sequence ID" value="GIO38685.1"/>
    <property type="molecule type" value="Genomic_DNA"/>
</dbReference>
<dbReference type="AlphaFoldDB" id="A0A919XXG9"/>
<dbReference type="InterPro" id="IPR035919">
    <property type="entry name" value="EAL_sf"/>
</dbReference>
<dbReference type="GO" id="GO:0071111">
    <property type="term" value="F:cyclic-guanylate-specific phosphodiesterase activity"/>
    <property type="evidence" value="ECO:0007669"/>
    <property type="project" value="InterPro"/>
</dbReference>
<evidence type="ECO:0000313" key="3">
    <source>
        <dbReference type="Proteomes" id="UP000681162"/>
    </source>
</evidence>
<dbReference type="Pfam" id="PF00563">
    <property type="entry name" value="EAL"/>
    <property type="match status" value="1"/>
</dbReference>
<sequence length="87" mass="9665">MKLDRTFFHHGEDLTEDNASVVNGIAGLVNSMGLKVTVEGIETETEQELSVELNCEELQGNFFSPPLDSRSFERYAAEEQGSSILKK</sequence>
<dbReference type="Proteomes" id="UP000681162">
    <property type="component" value="Unassembled WGS sequence"/>
</dbReference>
<dbReference type="InterPro" id="IPR050706">
    <property type="entry name" value="Cyclic-di-GMP_PDE-like"/>
</dbReference>
<feature type="domain" description="EAL" evidence="1">
    <location>
        <begin position="1"/>
        <end position="80"/>
    </location>
</feature>
<evidence type="ECO:0000313" key="2">
    <source>
        <dbReference type="EMBL" id="GIO38685.1"/>
    </source>
</evidence>
<name>A0A919XXG9_9BACL</name>
<dbReference type="PANTHER" id="PTHR33121">
    <property type="entry name" value="CYCLIC DI-GMP PHOSPHODIESTERASE PDEF"/>
    <property type="match status" value="1"/>
</dbReference>